<feature type="compositionally biased region" description="Acidic residues" evidence="2">
    <location>
        <begin position="656"/>
        <end position="667"/>
    </location>
</feature>
<evidence type="ECO:0000256" key="2">
    <source>
        <dbReference type="SAM" id="MobiDB-lite"/>
    </source>
</evidence>
<dbReference type="SMART" id="SM00292">
    <property type="entry name" value="BRCT"/>
    <property type="match status" value="4"/>
</dbReference>
<keyword evidence="5" id="KW-1185">Reference proteome</keyword>
<protein>
    <recommendedName>
        <fullName evidence="3">BRCT domain-containing protein</fullName>
    </recommendedName>
</protein>
<dbReference type="PANTHER" id="PTHR13561">
    <property type="entry name" value="DNA REPLICATION REGULATOR DPB11-RELATED"/>
    <property type="match status" value="1"/>
</dbReference>
<dbReference type="InterPro" id="IPR059215">
    <property type="entry name" value="BRCT2_TopBP1-like"/>
</dbReference>
<gene>
    <name evidence="4" type="ORF">PHYPSEUDO_010969</name>
</gene>
<dbReference type="InterPro" id="IPR001357">
    <property type="entry name" value="BRCT_dom"/>
</dbReference>
<organism evidence="4 5">
    <name type="scientific">Phytophthora pseudosyringae</name>
    <dbReference type="NCBI Taxonomy" id="221518"/>
    <lineage>
        <taxon>Eukaryota</taxon>
        <taxon>Sar</taxon>
        <taxon>Stramenopiles</taxon>
        <taxon>Oomycota</taxon>
        <taxon>Peronosporomycetes</taxon>
        <taxon>Peronosporales</taxon>
        <taxon>Peronosporaceae</taxon>
        <taxon>Phytophthora</taxon>
    </lineage>
</organism>
<feature type="domain" description="BRCT" evidence="3">
    <location>
        <begin position="236"/>
        <end position="335"/>
    </location>
</feature>
<dbReference type="GO" id="GO:0007095">
    <property type="term" value="P:mitotic G2 DNA damage checkpoint signaling"/>
    <property type="evidence" value="ECO:0007669"/>
    <property type="project" value="TreeGrafter"/>
</dbReference>
<evidence type="ECO:0000313" key="5">
    <source>
        <dbReference type="Proteomes" id="UP000694044"/>
    </source>
</evidence>
<dbReference type="GO" id="GO:0006270">
    <property type="term" value="P:DNA replication initiation"/>
    <property type="evidence" value="ECO:0007669"/>
    <property type="project" value="TreeGrafter"/>
</dbReference>
<accession>A0A8T1W6S9</accession>
<sequence>MGEQGKMFVGLCLCSTGLELDVKEQVRKVVVACGGRFEDDLDPATTTHLVADAVGSRKHRAAVAHELPVTSPRWVFESFRAQKLLDVKDFGLRLLEGMGICTAGLAMEEKEKVAQLASTNGAQYAGTLELGFTDVLIARHPEGAKYEAAVANDIPVVHLGWLMACLEREMVVDEEEFTLRPEAENPSLQPTFIAVNQQKDAQELVAALPEVVTKYRRVHKEDRDEEEQEEEAAEDEWMDLFDGCVLHLLGFPPQMNALLQRLIRAGMGTIYHNVVVRQVTHVVVSASLSEKQTLEAIRARVIAANAADEVHFVSASWLIDCVKCLDLQPEELYPVEFDVHVRGTAPGTGASTFLDGEINVGVGFPPAEKYTEAENEMSSDPVTLSEDLLQNDDGNSILAETTPSQKRTSIFAGYSFLLLCRDPDDRHMIRPMLKNIQGEKGGAEAIALAAIDFTHVDPEQFSFISHAVVCTGVAMDEQEALKMQERIHQIQRELRRNEADADEAEGAGVDDAHDRPRKRARPDKKPRQRMLQFVSDLWVNCSLAARTKLSYASHELFGVSTNRPRALFTSPVPLPGFQDVIASTSVYRAVEQLVVIELLRIAGAHVTRKLSTQNTHLICRKSIGVKFAKALKCGLHIVKARWVVDSLLQGQRLSEDSPDFEVADEDERSSYAHAPSEETILSQSSPRSAST</sequence>
<name>A0A8T1W6S9_9STRA</name>
<dbReference type="EMBL" id="JAGDFM010000048">
    <property type="protein sequence ID" value="KAG7389167.1"/>
    <property type="molecule type" value="Genomic_DNA"/>
</dbReference>
<feature type="compositionally biased region" description="Polar residues" evidence="2">
    <location>
        <begin position="679"/>
        <end position="691"/>
    </location>
</feature>
<dbReference type="Proteomes" id="UP000694044">
    <property type="component" value="Unassembled WGS sequence"/>
</dbReference>
<dbReference type="CDD" id="cd17731">
    <property type="entry name" value="BRCT_TopBP1_rpt2_like"/>
    <property type="match status" value="2"/>
</dbReference>
<dbReference type="Pfam" id="PF12738">
    <property type="entry name" value="PTCB-BRCT"/>
    <property type="match status" value="3"/>
</dbReference>
<dbReference type="GO" id="GO:0033314">
    <property type="term" value="P:mitotic DNA replication checkpoint signaling"/>
    <property type="evidence" value="ECO:0007669"/>
    <property type="project" value="TreeGrafter"/>
</dbReference>
<proteinExistence type="predicted"/>
<keyword evidence="1" id="KW-0677">Repeat</keyword>
<evidence type="ECO:0000259" key="3">
    <source>
        <dbReference type="PROSITE" id="PS50172"/>
    </source>
</evidence>
<feature type="domain" description="BRCT" evidence="3">
    <location>
        <begin position="3"/>
        <end position="92"/>
    </location>
</feature>
<evidence type="ECO:0000313" key="4">
    <source>
        <dbReference type="EMBL" id="KAG7389167.1"/>
    </source>
</evidence>
<feature type="region of interest" description="Disordered" evidence="2">
    <location>
        <begin position="493"/>
        <end position="527"/>
    </location>
</feature>
<evidence type="ECO:0000256" key="1">
    <source>
        <dbReference type="ARBA" id="ARBA00022737"/>
    </source>
</evidence>
<dbReference type="OrthoDB" id="251770at2759"/>
<dbReference type="PROSITE" id="PS50172">
    <property type="entry name" value="BRCT"/>
    <property type="match status" value="4"/>
</dbReference>
<dbReference type="AlphaFoldDB" id="A0A8T1W6S9"/>
<reference evidence="4" key="1">
    <citation type="submission" date="2021-02" db="EMBL/GenBank/DDBJ databases">
        <authorList>
            <person name="Palmer J.M."/>
        </authorList>
    </citation>
    <scope>NUCLEOTIDE SEQUENCE</scope>
    <source>
        <strain evidence="4">SCRP734</strain>
    </source>
</reference>
<feature type="region of interest" description="Disordered" evidence="2">
    <location>
        <begin position="656"/>
        <end position="691"/>
    </location>
</feature>
<comment type="caution">
    <text evidence="4">The sequence shown here is derived from an EMBL/GenBank/DDBJ whole genome shotgun (WGS) entry which is preliminary data.</text>
</comment>
<feature type="compositionally biased region" description="Basic residues" evidence="2">
    <location>
        <begin position="515"/>
        <end position="527"/>
    </location>
</feature>
<feature type="domain" description="BRCT" evidence="3">
    <location>
        <begin position="90"/>
        <end position="179"/>
    </location>
</feature>
<feature type="domain" description="BRCT" evidence="3">
    <location>
        <begin position="569"/>
        <end position="660"/>
    </location>
</feature>
<dbReference type="PANTHER" id="PTHR13561:SF20">
    <property type="entry name" value="DNA TOPOISOMERASE 2-BINDING PROTEIN 1"/>
    <property type="match status" value="1"/>
</dbReference>